<protein>
    <submittedName>
        <fullName evidence="1">Dicer-like protein 2</fullName>
    </submittedName>
</protein>
<keyword evidence="2" id="KW-1185">Reference proteome</keyword>
<comment type="caution">
    <text evidence="1">The sequence shown here is derived from an EMBL/GenBank/DDBJ whole genome shotgun (WGS) entry which is preliminary data.</text>
</comment>
<evidence type="ECO:0000313" key="1">
    <source>
        <dbReference type="EMBL" id="KAB2100104.1"/>
    </source>
</evidence>
<reference evidence="1 2" key="1">
    <citation type="journal article" date="2019" name="bioRxiv">
        <title>Genomics, evolutionary history and diagnostics of the Alternaria alternata species group including apple and Asian pear pathotypes.</title>
        <authorList>
            <person name="Armitage A.D."/>
            <person name="Cockerton H.M."/>
            <person name="Sreenivasaprasad S."/>
            <person name="Woodhall J.W."/>
            <person name="Lane C.R."/>
            <person name="Harrison R.J."/>
            <person name="Clarkson J.P."/>
        </authorList>
    </citation>
    <scope>NUCLEOTIDE SEQUENCE [LARGE SCALE GENOMIC DNA]</scope>
    <source>
        <strain evidence="1 2">FERA 650</strain>
    </source>
</reference>
<proteinExistence type="predicted"/>
<name>A0ACB6F6R4_9PLEO</name>
<evidence type="ECO:0000313" key="2">
    <source>
        <dbReference type="Proteomes" id="UP000293547"/>
    </source>
</evidence>
<dbReference type="EMBL" id="PDWZ02000014">
    <property type="protein sequence ID" value="KAB2100104.1"/>
    <property type="molecule type" value="Genomic_DNA"/>
</dbReference>
<gene>
    <name evidence="1" type="ORF">AG0111_0g11724</name>
</gene>
<dbReference type="Proteomes" id="UP000293547">
    <property type="component" value="Unassembled WGS sequence"/>
</dbReference>
<accession>A0ACB6F6R4</accession>
<organism evidence="1 2">
    <name type="scientific">Alternaria gaisen</name>
    <dbReference type="NCBI Taxonomy" id="167740"/>
    <lineage>
        <taxon>Eukaryota</taxon>
        <taxon>Fungi</taxon>
        <taxon>Dikarya</taxon>
        <taxon>Ascomycota</taxon>
        <taxon>Pezizomycotina</taxon>
        <taxon>Dothideomycetes</taxon>
        <taxon>Pleosporomycetidae</taxon>
        <taxon>Pleosporales</taxon>
        <taxon>Pleosporineae</taxon>
        <taxon>Pleosporaceae</taxon>
        <taxon>Alternaria</taxon>
        <taxon>Alternaria sect. Alternaria</taxon>
    </lineage>
</organism>
<sequence length="1257" mass="140814">MDDTIQDSVNELRVRSYQAEMLKRSLEGNVIVVMDTGSGKTAIAVLRIREESNCCPAEKLVWFMAPTVALCTQQHVYLRSYLPAIRTQVLTGADNVDRWSEQSTWDSVLEGVRIVVSTHAVLEDALSHGFIAMRRLALLVFDEVHSCVGGHAGNRIMRNFYYPIKARSGVVPHILGLSASPILRSNLKGLSNIEANLDATCVTPRLHRQDLLKFVHHPKLQRLEFPRAPSVLDPSSTRAGRSTSQGSFTDFSDQIRKFYNKAIHVYKELGPSAAAYYVLRTAEKIRKKAELVEASAFYIKEEDKMVYQLQHAFNEEGLTQAPDILSLQSHLSPKLERLIAFLERQEPEQCSGLIFVQQRAIVGVLYTILANHPRTVTRFKCATFVGLSNSSHGKLALCELLDKEAQKDTMFEFRTGKKNIVIATDALEEGIDVAACNLVVCFDAPSNLKSYIQRRGRARMHASQYVIMVPTDSIQTKLDSWPELENALAKMYQDDDRARTRMALLENEQESVDDRLCVGATGAYLTAEKAMSHLHHFCDVMPRQRYAETRPVFSFREKDSGLITGTVTFPNCVKSSLRSTHGRREWRTERVAMRDAAFQCYVVLFEAGLLNDHLLPLTHEWKDHVANTEQPLKEALRSKQIRPFVQMARAWATPDLHQTTITVSCNRTHEKLSMRLTTPTRLSYIPDVLLYWDSATIFQASFGNQARKSIASVDMLEQLRAVTQLLDKSTRSDQTVSHKTDFVLLLGPDIEENHLMDWLKAYEGRVDMLDALTSGSEDIQGLVRSTKLNGKPLVFSCMTSEPEQKLDPEVVLSHIVTAISAPSAGRATNYQRFEFFGDALLKFQTSVQLFTDHGNWPEGYLSQRKDSLVSNARLARAAIAKGLGSYILTDPLRRKWSVPRISDADQEAEERTLGIKALADVVEALIGAAYIDSGFRAARACTNVFLPEISAIVPQFPERISVKSNSPRDPEAETLIGYRFQDGLLLLEALTHPSCGIDAKTESYQRLDFLGDAVLDVLISTFLSRCLPELSQGQMTRIKAALGNKNILGYLCLHFSMGRDLVRIETGPDHRPCEVRHLEKVPLWQFMRHHSPDVVQAHKNAGHTFEQCGAEIHKILSEGATYPWKLLARLGPDKFYSDLVESVFGAVFNDSQGDLSECEKLFERIGLKYYAARMAEGTLDVVHPRDELQGLVGSSKLEIDVQPVFSGDERAIFVCSVRIEGTVIAEAQGCITEDEACVSGIQAAVAFLRSQQEGRGR</sequence>